<dbReference type="GO" id="GO:0005886">
    <property type="term" value="C:plasma membrane"/>
    <property type="evidence" value="ECO:0007669"/>
    <property type="project" value="TreeGrafter"/>
</dbReference>
<dbReference type="PROSITE" id="PS01187">
    <property type="entry name" value="EGF_CA"/>
    <property type="match status" value="1"/>
</dbReference>
<dbReference type="GO" id="GO:0030247">
    <property type="term" value="F:polysaccharide binding"/>
    <property type="evidence" value="ECO:0007669"/>
    <property type="project" value="InterPro"/>
</dbReference>
<dbReference type="SMART" id="SM00179">
    <property type="entry name" value="EGF_CA"/>
    <property type="match status" value="1"/>
</dbReference>
<evidence type="ECO:0000256" key="7">
    <source>
        <dbReference type="ARBA" id="ARBA00022741"/>
    </source>
</evidence>
<dbReference type="InterPro" id="IPR025287">
    <property type="entry name" value="WAK_GUB"/>
</dbReference>
<dbReference type="SUPFAM" id="SSF56112">
    <property type="entry name" value="Protein kinase-like (PK-like)"/>
    <property type="match status" value="1"/>
</dbReference>
<evidence type="ECO:0000259" key="17">
    <source>
        <dbReference type="PROSITE" id="PS50011"/>
    </source>
</evidence>
<dbReference type="PROSITE" id="PS00107">
    <property type="entry name" value="PROTEIN_KINASE_ATP"/>
    <property type="match status" value="1"/>
</dbReference>
<keyword evidence="2" id="KW-0723">Serine/threonine-protein kinase</keyword>
<keyword evidence="19" id="KW-1185">Reference proteome</keyword>
<feature type="transmembrane region" description="Helical" evidence="15">
    <location>
        <begin position="517"/>
        <end position="542"/>
    </location>
</feature>
<keyword evidence="13" id="KW-0325">Glycoprotein</keyword>
<dbReference type="InterPro" id="IPR001245">
    <property type="entry name" value="Ser-Thr/Tyr_kinase_cat_dom"/>
</dbReference>
<evidence type="ECO:0000256" key="11">
    <source>
        <dbReference type="ARBA" id="ARBA00023136"/>
    </source>
</evidence>
<feature type="signal peptide" evidence="16">
    <location>
        <begin position="1"/>
        <end position="26"/>
    </location>
</feature>
<comment type="subcellular location">
    <subcellularLocation>
        <location evidence="1">Membrane</location>
        <topology evidence="1">Single-pass type I membrane protein</topology>
    </subcellularLocation>
</comment>
<evidence type="ECO:0000256" key="14">
    <source>
        <dbReference type="PROSITE-ProRule" id="PRU10141"/>
    </source>
</evidence>
<feature type="domain" description="Protein kinase" evidence="17">
    <location>
        <begin position="596"/>
        <end position="870"/>
    </location>
</feature>
<dbReference type="Proteomes" id="UP000636709">
    <property type="component" value="Unassembled WGS sequence"/>
</dbReference>
<accession>A0A835C2C2</accession>
<dbReference type="InterPro" id="IPR009030">
    <property type="entry name" value="Growth_fac_rcpt_cys_sf"/>
</dbReference>
<reference evidence="18" key="1">
    <citation type="submission" date="2020-07" db="EMBL/GenBank/DDBJ databases">
        <title>Genome sequence and genetic diversity analysis of an under-domesticated orphan crop, white fonio (Digitaria exilis).</title>
        <authorList>
            <person name="Bennetzen J.L."/>
            <person name="Chen S."/>
            <person name="Ma X."/>
            <person name="Wang X."/>
            <person name="Yssel A.E.J."/>
            <person name="Chaluvadi S.R."/>
            <person name="Johnson M."/>
            <person name="Gangashetty P."/>
            <person name="Hamidou F."/>
            <person name="Sanogo M.D."/>
            <person name="Zwaenepoel A."/>
            <person name="Wallace J."/>
            <person name="Van De Peer Y."/>
            <person name="Van Deynze A."/>
        </authorList>
    </citation>
    <scope>NUCLEOTIDE SEQUENCE</scope>
    <source>
        <tissue evidence="18">Leaves</tissue>
    </source>
</reference>
<keyword evidence="11 15" id="KW-0472">Membrane</keyword>
<keyword evidence="12" id="KW-1015">Disulfide bond</keyword>
<dbReference type="PANTHER" id="PTHR27005:SF412">
    <property type="entry name" value="OS04G0307900 PROTEIN"/>
    <property type="match status" value="1"/>
</dbReference>
<dbReference type="SUPFAM" id="SSF57184">
    <property type="entry name" value="Growth factor receptor domain"/>
    <property type="match status" value="1"/>
</dbReference>
<protein>
    <recommendedName>
        <fullName evidence="17">Protein kinase domain-containing protein</fullName>
    </recommendedName>
</protein>
<dbReference type="PANTHER" id="PTHR27005">
    <property type="entry name" value="WALL-ASSOCIATED RECEPTOR KINASE-LIKE 21"/>
    <property type="match status" value="1"/>
</dbReference>
<evidence type="ECO:0000256" key="9">
    <source>
        <dbReference type="ARBA" id="ARBA00022840"/>
    </source>
</evidence>
<evidence type="ECO:0000256" key="3">
    <source>
        <dbReference type="ARBA" id="ARBA00022536"/>
    </source>
</evidence>
<keyword evidence="4" id="KW-0808">Transferase</keyword>
<dbReference type="FunFam" id="1.10.510.10:FF:000084">
    <property type="entry name" value="Wall-associated receptor kinase 2"/>
    <property type="match status" value="1"/>
</dbReference>
<dbReference type="InterPro" id="IPR018097">
    <property type="entry name" value="EGF_Ca-bd_CS"/>
</dbReference>
<dbReference type="Pfam" id="PF13947">
    <property type="entry name" value="GUB_WAK_bind"/>
    <property type="match status" value="2"/>
</dbReference>
<sequence length="914" mass="101471">METIELVVPLHRVLLVSLLFVIPLLGAQDSGRTNHGSSNLPSTATLAGCKNSCGNLTFSYPFGIGSGCYHSPDFKLTCEDTDQLPKLFLRDGVTQVIGIFASESEPFAGNLYNLMVVNGLFNRSIPLISGVNVYNMLWETPGRSFSVFDTIVRFIGCNFSVYTVDQESKDASLLCSSTCPSEQQTPSTVATKDCNGIGCCYVQLFRLFIKALHLKFEWHASGKLKPPHGGSIRDAITITSDDTELAWAMMDQQGCPRTVAGTKPMGACISPNSSCIDNTNKYYIVPDNGYICTCDDGYRGNPYIINGCLRDKEYNPKQQLNSCARQCGNISIAFPFGLEEGCSARKEFVLNCTSTPSYSHVLLGKYVTVTDINVDKGFIRYIFASIIEISASDEPELYVDSGHSASLDWAVANLTCSEAQQNSSGFACVSNNSVCLPVYSIYDEYIGYRCGCSEGFHGNPYVENGCTDLNECLEPNKCKGKICHNTEGSFYCTACPHQKSAYNPTKNKCYRTKEQNLVLGVTIGLVSGFSFVFVIFCGKLLLSRWKRDIQKKLRRKYFIKNQGFLLEQLMQSSETASTTRTSIFSLDEIEVATNNFDRTRILGHGGHGTVYKGILSDQRVVAIKKSMLIDEREISQFINEVAILSQINHRNVVKLFGCCLETEVPLLVYEFVPNGSLLHNLHENPSGELSLQWHELLRIATEAAEALCYLHSTAPVSIFHRDVKSSNILLDENYTAKVSDFGASRLIPIDETHIVTNVQGTFGYLDPEYYHTRQLTQKSDVYSFGVVLLEMLLGKEPIITIDSGHKQSLANFFLMETLSKPLVEIVAHKVLEEATNDEIDSIASLAKQCLNLRAVERPTMKQVEMTLQILQTIRSSSSQMSFGTEKEFQLFLASGTDRCYSLEQEFLLSTGLPR</sequence>
<evidence type="ECO:0000256" key="10">
    <source>
        <dbReference type="ARBA" id="ARBA00022989"/>
    </source>
</evidence>
<dbReference type="GO" id="GO:0005524">
    <property type="term" value="F:ATP binding"/>
    <property type="evidence" value="ECO:0007669"/>
    <property type="project" value="UniProtKB-UniRule"/>
</dbReference>
<gene>
    <name evidence="18" type="ORF">HU200_029454</name>
</gene>
<keyword evidence="6 16" id="KW-0732">Signal</keyword>
<name>A0A835C2C2_9POAL</name>
<evidence type="ECO:0000256" key="2">
    <source>
        <dbReference type="ARBA" id="ARBA00022527"/>
    </source>
</evidence>
<dbReference type="InterPro" id="IPR000742">
    <property type="entry name" value="EGF"/>
</dbReference>
<organism evidence="18 19">
    <name type="scientific">Digitaria exilis</name>
    <dbReference type="NCBI Taxonomy" id="1010633"/>
    <lineage>
        <taxon>Eukaryota</taxon>
        <taxon>Viridiplantae</taxon>
        <taxon>Streptophyta</taxon>
        <taxon>Embryophyta</taxon>
        <taxon>Tracheophyta</taxon>
        <taxon>Spermatophyta</taxon>
        <taxon>Magnoliopsida</taxon>
        <taxon>Liliopsida</taxon>
        <taxon>Poales</taxon>
        <taxon>Poaceae</taxon>
        <taxon>PACMAD clade</taxon>
        <taxon>Panicoideae</taxon>
        <taxon>Panicodae</taxon>
        <taxon>Paniceae</taxon>
        <taxon>Anthephorinae</taxon>
        <taxon>Digitaria</taxon>
    </lineage>
</organism>
<dbReference type="EMBL" id="JACEFO010001753">
    <property type="protein sequence ID" value="KAF8711422.1"/>
    <property type="molecule type" value="Genomic_DNA"/>
</dbReference>
<dbReference type="Gene3D" id="1.10.510.10">
    <property type="entry name" value="Transferase(Phosphotransferase) domain 1"/>
    <property type="match status" value="1"/>
</dbReference>
<evidence type="ECO:0000256" key="13">
    <source>
        <dbReference type="ARBA" id="ARBA00023180"/>
    </source>
</evidence>
<dbReference type="PROSITE" id="PS50011">
    <property type="entry name" value="PROTEIN_KINASE_DOM"/>
    <property type="match status" value="1"/>
</dbReference>
<evidence type="ECO:0000256" key="1">
    <source>
        <dbReference type="ARBA" id="ARBA00004479"/>
    </source>
</evidence>
<dbReference type="Pfam" id="PF07714">
    <property type="entry name" value="PK_Tyr_Ser-Thr"/>
    <property type="match status" value="1"/>
</dbReference>
<keyword evidence="8" id="KW-0418">Kinase</keyword>
<proteinExistence type="predicted"/>
<dbReference type="GO" id="GO:0005509">
    <property type="term" value="F:calcium ion binding"/>
    <property type="evidence" value="ECO:0007669"/>
    <property type="project" value="InterPro"/>
</dbReference>
<dbReference type="InterPro" id="IPR017441">
    <property type="entry name" value="Protein_kinase_ATP_BS"/>
</dbReference>
<dbReference type="InterPro" id="IPR008271">
    <property type="entry name" value="Ser/Thr_kinase_AS"/>
</dbReference>
<evidence type="ECO:0000256" key="12">
    <source>
        <dbReference type="ARBA" id="ARBA00023157"/>
    </source>
</evidence>
<dbReference type="InterPro" id="IPR001881">
    <property type="entry name" value="EGF-like_Ca-bd_dom"/>
</dbReference>
<comment type="caution">
    <text evidence="18">The sequence shown here is derived from an EMBL/GenBank/DDBJ whole genome shotgun (WGS) entry which is preliminary data.</text>
</comment>
<dbReference type="AlphaFoldDB" id="A0A835C2C2"/>
<evidence type="ECO:0000313" key="18">
    <source>
        <dbReference type="EMBL" id="KAF8711422.1"/>
    </source>
</evidence>
<dbReference type="SMART" id="SM00181">
    <property type="entry name" value="EGF"/>
    <property type="match status" value="3"/>
</dbReference>
<dbReference type="InterPro" id="IPR011009">
    <property type="entry name" value="Kinase-like_dom_sf"/>
</dbReference>
<dbReference type="Gene3D" id="3.30.200.20">
    <property type="entry name" value="Phosphorylase Kinase, domain 1"/>
    <property type="match status" value="1"/>
</dbReference>
<dbReference type="GO" id="GO:0007166">
    <property type="term" value="P:cell surface receptor signaling pathway"/>
    <property type="evidence" value="ECO:0007669"/>
    <property type="project" value="InterPro"/>
</dbReference>
<dbReference type="Gene3D" id="2.10.25.10">
    <property type="entry name" value="Laminin"/>
    <property type="match status" value="1"/>
</dbReference>
<evidence type="ECO:0000256" key="15">
    <source>
        <dbReference type="SAM" id="Phobius"/>
    </source>
</evidence>
<dbReference type="SMART" id="SM00220">
    <property type="entry name" value="S_TKc"/>
    <property type="match status" value="1"/>
</dbReference>
<keyword evidence="7 14" id="KW-0547">Nucleotide-binding</keyword>
<dbReference type="CDD" id="cd14066">
    <property type="entry name" value="STKc_IRAK"/>
    <property type="match status" value="1"/>
</dbReference>
<dbReference type="InterPro" id="IPR000719">
    <property type="entry name" value="Prot_kinase_dom"/>
</dbReference>
<dbReference type="OrthoDB" id="649067at2759"/>
<evidence type="ECO:0000256" key="6">
    <source>
        <dbReference type="ARBA" id="ARBA00022729"/>
    </source>
</evidence>
<feature type="binding site" evidence="14">
    <location>
        <position position="625"/>
    </location>
    <ligand>
        <name>ATP</name>
        <dbReference type="ChEBI" id="CHEBI:30616"/>
    </ligand>
</feature>
<evidence type="ECO:0000256" key="4">
    <source>
        <dbReference type="ARBA" id="ARBA00022679"/>
    </source>
</evidence>
<dbReference type="CDD" id="cd00054">
    <property type="entry name" value="EGF_CA"/>
    <property type="match status" value="1"/>
</dbReference>
<keyword evidence="5 15" id="KW-0812">Transmembrane</keyword>
<evidence type="ECO:0000256" key="16">
    <source>
        <dbReference type="SAM" id="SignalP"/>
    </source>
</evidence>
<evidence type="ECO:0000256" key="5">
    <source>
        <dbReference type="ARBA" id="ARBA00022692"/>
    </source>
</evidence>
<dbReference type="FunFam" id="3.30.200.20:FF:000043">
    <property type="entry name" value="Wall-associated receptor kinase 2"/>
    <property type="match status" value="1"/>
</dbReference>
<keyword evidence="10 15" id="KW-1133">Transmembrane helix</keyword>
<dbReference type="GO" id="GO:0004674">
    <property type="term" value="F:protein serine/threonine kinase activity"/>
    <property type="evidence" value="ECO:0007669"/>
    <property type="project" value="UniProtKB-KW"/>
</dbReference>
<keyword evidence="3" id="KW-0245">EGF-like domain</keyword>
<keyword evidence="9 14" id="KW-0067">ATP-binding</keyword>
<dbReference type="InterPro" id="IPR045274">
    <property type="entry name" value="WAK-like"/>
</dbReference>
<evidence type="ECO:0000313" key="19">
    <source>
        <dbReference type="Proteomes" id="UP000636709"/>
    </source>
</evidence>
<feature type="chain" id="PRO_5033067247" description="Protein kinase domain-containing protein" evidence="16">
    <location>
        <begin position="27"/>
        <end position="914"/>
    </location>
</feature>
<dbReference type="PROSITE" id="PS00108">
    <property type="entry name" value="PROTEIN_KINASE_ST"/>
    <property type="match status" value="1"/>
</dbReference>
<evidence type="ECO:0000256" key="8">
    <source>
        <dbReference type="ARBA" id="ARBA00022777"/>
    </source>
</evidence>